<evidence type="ECO:0000313" key="2">
    <source>
        <dbReference type="Proteomes" id="UP001607303"/>
    </source>
</evidence>
<comment type="caution">
    <text evidence="1">The sequence shown here is derived from an EMBL/GenBank/DDBJ whole genome shotgun (WGS) entry which is preliminary data.</text>
</comment>
<accession>A0ABD2CP92</accession>
<name>A0ABD2CP92_VESMC</name>
<evidence type="ECO:0000313" key="1">
    <source>
        <dbReference type="EMBL" id="KAL2746921.1"/>
    </source>
</evidence>
<sequence>MCENAALFEHVVSEFPPYCYIYIIKGSLKKATTTATTTTTTTTQQIMKEEKKKEWQITSRFSVRCPKKFSFFISIPRGNIDGEDKCSFEIISPGYEKFPEYFPAPELGG</sequence>
<reference evidence="1 2" key="1">
    <citation type="journal article" date="2024" name="Ann. Entomol. Soc. Am.">
        <title>Genomic analyses of the southern and eastern yellowjacket wasps (Hymenoptera: Vespidae) reveal evolutionary signatures of social life.</title>
        <authorList>
            <person name="Catto M.A."/>
            <person name="Caine P.B."/>
            <person name="Orr S.E."/>
            <person name="Hunt B.G."/>
            <person name="Goodisman M.A.D."/>
        </authorList>
    </citation>
    <scope>NUCLEOTIDE SEQUENCE [LARGE SCALE GENOMIC DNA]</scope>
    <source>
        <strain evidence="1">232</strain>
        <tissue evidence="1">Head and thorax</tissue>
    </source>
</reference>
<organism evidence="1 2">
    <name type="scientific">Vespula maculifrons</name>
    <name type="common">Eastern yellow jacket</name>
    <name type="synonym">Wasp</name>
    <dbReference type="NCBI Taxonomy" id="7453"/>
    <lineage>
        <taxon>Eukaryota</taxon>
        <taxon>Metazoa</taxon>
        <taxon>Ecdysozoa</taxon>
        <taxon>Arthropoda</taxon>
        <taxon>Hexapoda</taxon>
        <taxon>Insecta</taxon>
        <taxon>Pterygota</taxon>
        <taxon>Neoptera</taxon>
        <taxon>Endopterygota</taxon>
        <taxon>Hymenoptera</taxon>
        <taxon>Apocrita</taxon>
        <taxon>Aculeata</taxon>
        <taxon>Vespoidea</taxon>
        <taxon>Vespidae</taxon>
        <taxon>Vespinae</taxon>
        <taxon>Vespula</taxon>
    </lineage>
</organism>
<dbReference type="Proteomes" id="UP001607303">
    <property type="component" value="Unassembled WGS sequence"/>
</dbReference>
<proteinExistence type="predicted"/>
<gene>
    <name evidence="1" type="ORF">V1477_005291</name>
</gene>
<dbReference type="EMBL" id="JAYRBN010000037">
    <property type="protein sequence ID" value="KAL2746921.1"/>
    <property type="molecule type" value="Genomic_DNA"/>
</dbReference>
<dbReference type="AlphaFoldDB" id="A0ABD2CP92"/>
<protein>
    <submittedName>
        <fullName evidence="1">Uncharacterized protein</fullName>
    </submittedName>
</protein>
<keyword evidence="2" id="KW-1185">Reference proteome</keyword>